<comment type="subcellular location">
    <subcellularLocation>
        <location evidence="1">Cytoplasm</location>
    </subcellularLocation>
</comment>
<dbReference type="Proteomes" id="UP000050949">
    <property type="component" value="Unassembled WGS sequence"/>
</dbReference>
<dbReference type="EMBL" id="AZFW01000013">
    <property type="protein sequence ID" value="KRM29508.1"/>
    <property type="molecule type" value="Genomic_DNA"/>
</dbReference>
<name>A0A0R1XM23_9LACO</name>
<evidence type="ECO:0000256" key="8">
    <source>
        <dbReference type="ARBA" id="ARBA00049112"/>
    </source>
</evidence>
<keyword evidence="7" id="KW-0808">Transferase</keyword>
<dbReference type="PATRIC" id="fig|1122147.4.peg.547"/>
<dbReference type="eggNOG" id="COG2877">
    <property type="taxonomic scope" value="Bacteria"/>
</dbReference>
<dbReference type="UniPathway" id="UPA00357">
    <property type="reaction ID" value="UER00474"/>
</dbReference>
<comment type="caution">
    <text evidence="10">The sequence shown here is derived from an EMBL/GenBank/DDBJ whole genome shotgun (WGS) entry which is preliminary data.</text>
</comment>
<evidence type="ECO:0000256" key="6">
    <source>
        <dbReference type="ARBA" id="ARBA00022490"/>
    </source>
</evidence>
<keyword evidence="6" id="KW-0963">Cytoplasm</keyword>
<evidence type="ECO:0000313" key="11">
    <source>
        <dbReference type="Proteomes" id="UP000050949"/>
    </source>
</evidence>
<comment type="pathway">
    <text evidence="3">Carbohydrate biosynthesis; 3-deoxy-D-manno-octulosonate biosynthesis; 3-deoxy-D-manno-octulosonate from D-ribulose 5-phosphate: step 2/3.</text>
</comment>
<proteinExistence type="inferred from homology"/>
<evidence type="ECO:0000256" key="1">
    <source>
        <dbReference type="ARBA" id="ARBA00004496"/>
    </source>
</evidence>
<evidence type="ECO:0000313" key="10">
    <source>
        <dbReference type="EMBL" id="KRM29508.1"/>
    </source>
</evidence>
<dbReference type="EC" id="2.5.1.55" evidence="5"/>
<evidence type="ECO:0000256" key="3">
    <source>
        <dbReference type="ARBA" id="ARBA00004845"/>
    </source>
</evidence>
<dbReference type="InterPro" id="IPR013785">
    <property type="entry name" value="Aldolase_TIM"/>
</dbReference>
<evidence type="ECO:0000256" key="2">
    <source>
        <dbReference type="ARBA" id="ARBA00004756"/>
    </source>
</evidence>
<comment type="similarity">
    <text evidence="4">Belongs to the KdsA family.</text>
</comment>
<dbReference type="OrthoDB" id="9780456at2"/>
<dbReference type="GO" id="GO:0005737">
    <property type="term" value="C:cytoplasm"/>
    <property type="evidence" value="ECO:0007669"/>
    <property type="project" value="UniProtKB-SubCell"/>
</dbReference>
<dbReference type="Pfam" id="PF00793">
    <property type="entry name" value="DAHP_synth_1"/>
    <property type="match status" value="1"/>
</dbReference>
<dbReference type="RefSeq" id="WP_027828899.1">
    <property type="nucleotide sequence ID" value="NZ_AUEH01000032.1"/>
</dbReference>
<dbReference type="SUPFAM" id="SSF51569">
    <property type="entry name" value="Aldolase"/>
    <property type="match status" value="1"/>
</dbReference>
<comment type="catalytic activity">
    <reaction evidence="8">
        <text>D-arabinose 5-phosphate + phosphoenolpyruvate + H2O = 3-deoxy-alpha-D-manno-2-octulosonate-8-phosphate + phosphate</text>
        <dbReference type="Rhea" id="RHEA:14053"/>
        <dbReference type="ChEBI" id="CHEBI:15377"/>
        <dbReference type="ChEBI" id="CHEBI:43474"/>
        <dbReference type="ChEBI" id="CHEBI:57693"/>
        <dbReference type="ChEBI" id="CHEBI:58702"/>
        <dbReference type="ChEBI" id="CHEBI:85985"/>
        <dbReference type="EC" id="2.5.1.55"/>
    </reaction>
</comment>
<gene>
    <name evidence="10" type="ORF">FC91_GL000527</name>
</gene>
<evidence type="ECO:0000256" key="7">
    <source>
        <dbReference type="ARBA" id="ARBA00022679"/>
    </source>
</evidence>
<dbReference type="UniPathway" id="UPA00030"/>
<dbReference type="InterPro" id="IPR006269">
    <property type="entry name" value="KDO8P_synthase"/>
</dbReference>
<dbReference type="NCBIfam" id="NF003543">
    <property type="entry name" value="PRK05198.1"/>
    <property type="match status" value="1"/>
</dbReference>
<dbReference type="AlphaFoldDB" id="A0A0R1XM23"/>
<accession>A0A0R1XM23</accession>
<evidence type="ECO:0000259" key="9">
    <source>
        <dbReference type="Pfam" id="PF00793"/>
    </source>
</evidence>
<sequence length="283" mass="30892">MATIATVFKDYGFHNDQLTLLAGPCAIESYDTCAQVAEILGSLADELHINYVFKSSFDKANRSSGEADRGAGLEAGLKVLRRIKETYHVPIVTDVHESYQCAPVAEVADVLQIPAFLSRQTDLLVAAAKTGRVVNVKKGQFMAPEDMGSVVDKLDPYTEKILLTERGVSFGYHRLVVDMPGLITMRQFEYPVIFDATHSVQLPGGYGDHSGGQRDFAFPLMRAALTVGVDGIFAEVHPDPPSAISDADNQLYLAKAAPIFREANTLFHEYQAAQKGRVQDGLL</sequence>
<dbReference type="InterPro" id="IPR006218">
    <property type="entry name" value="DAHP1/KDSA"/>
</dbReference>
<feature type="domain" description="DAHP synthetase I/KDSA" evidence="9">
    <location>
        <begin position="15"/>
        <end position="255"/>
    </location>
</feature>
<dbReference type="NCBIfam" id="TIGR01362">
    <property type="entry name" value="KDO8P_synth"/>
    <property type="match status" value="1"/>
</dbReference>
<evidence type="ECO:0000256" key="5">
    <source>
        <dbReference type="ARBA" id="ARBA00012693"/>
    </source>
</evidence>
<dbReference type="GO" id="GO:0008676">
    <property type="term" value="F:3-deoxy-8-phosphooctulonate synthase activity"/>
    <property type="evidence" value="ECO:0007669"/>
    <property type="project" value="UniProtKB-EC"/>
</dbReference>
<organism evidence="10 11">
    <name type="scientific">Schleiferilactobacillus harbinensis DSM 16991</name>
    <dbReference type="NCBI Taxonomy" id="1122147"/>
    <lineage>
        <taxon>Bacteria</taxon>
        <taxon>Bacillati</taxon>
        <taxon>Bacillota</taxon>
        <taxon>Bacilli</taxon>
        <taxon>Lactobacillales</taxon>
        <taxon>Lactobacillaceae</taxon>
        <taxon>Schleiferilactobacillus</taxon>
    </lineage>
</organism>
<dbReference type="PANTHER" id="PTHR21057">
    <property type="entry name" value="PHOSPHO-2-DEHYDRO-3-DEOXYHEPTONATE ALDOLASE"/>
    <property type="match status" value="1"/>
</dbReference>
<dbReference type="Gene3D" id="3.20.20.70">
    <property type="entry name" value="Aldolase class I"/>
    <property type="match status" value="1"/>
</dbReference>
<reference evidence="10 11" key="1">
    <citation type="journal article" date="2015" name="Genome Announc.">
        <title>Expanding the biotechnology potential of lactobacilli through comparative genomics of 213 strains and associated genera.</title>
        <authorList>
            <person name="Sun Z."/>
            <person name="Harris H.M."/>
            <person name="McCann A."/>
            <person name="Guo C."/>
            <person name="Argimon S."/>
            <person name="Zhang W."/>
            <person name="Yang X."/>
            <person name="Jeffery I.B."/>
            <person name="Cooney J.C."/>
            <person name="Kagawa T.F."/>
            <person name="Liu W."/>
            <person name="Song Y."/>
            <person name="Salvetti E."/>
            <person name="Wrobel A."/>
            <person name="Rasinkangas P."/>
            <person name="Parkhill J."/>
            <person name="Rea M.C."/>
            <person name="O'Sullivan O."/>
            <person name="Ritari J."/>
            <person name="Douillard F.P."/>
            <person name="Paul Ross R."/>
            <person name="Yang R."/>
            <person name="Briner A.E."/>
            <person name="Felis G.E."/>
            <person name="de Vos W.M."/>
            <person name="Barrangou R."/>
            <person name="Klaenhammer T.R."/>
            <person name="Caufield P.W."/>
            <person name="Cui Y."/>
            <person name="Zhang H."/>
            <person name="O'Toole P.W."/>
        </authorList>
    </citation>
    <scope>NUCLEOTIDE SEQUENCE [LARGE SCALE GENOMIC DNA]</scope>
    <source>
        <strain evidence="10 11">DSM 16991</strain>
    </source>
</reference>
<dbReference type="GO" id="GO:0009103">
    <property type="term" value="P:lipopolysaccharide biosynthetic process"/>
    <property type="evidence" value="ECO:0007669"/>
    <property type="project" value="UniProtKB-UniPathway"/>
</dbReference>
<dbReference type="GeneID" id="78511150"/>
<protein>
    <recommendedName>
        <fullName evidence="5">3-deoxy-8-phosphooctulonate synthase</fullName>
        <ecNumber evidence="5">2.5.1.55</ecNumber>
    </recommendedName>
</protein>
<comment type="pathway">
    <text evidence="2">Bacterial outer membrane biogenesis; lipopolysaccharide biosynthesis.</text>
</comment>
<evidence type="ECO:0000256" key="4">
    <source>
        <dbReference type="ARBA" id="ARBA00010499"/>
    </source>
</evidence>